<evidence type="ECO:0000256" key="1">
    <source>
        <dbReference type="ARBA" id="ARBA00004141"/>
    </source>
</evidence>
<name>A0A395GTU0_9EURO</name>
<keyword evidence="5" id="KW-0812">Transmembrane</keyword>
<keyword evidence="4" id="KW-0808">Transferase</keyword>
<dbReference type="AlphaFoldDB" id="A0A395GTU0"/>
<accession>A0A395GTU0</accession>
<dbReference type="PANTHER" id="PTHR31595">
    <property type="entry name" value="LONG-CHAIN-ALCOHOL O-FATTY-ACYLTRANSFERASE 3-RELATED"/>
    <property type="match status" value="1"/>
</dbReference>
<keyword evidence="10" id="KW-1185">Reference proteome</keyword>
<dbReference type="GO" id="GO:0006629">
    <property type="term" value="P:lipid metabolic process"/>
    <property type="evidence" value="ECO:0007669"/>
    <property type="project" value="InterPro"/>
</dbReference>
<evidence type="ECO:0000256" key="2">
    <source>
        <dbReference type="ARBA" id="ARBA00005179"/>
    </source>
</evidence>
<dbReference type="PANTHER" id="PTHR31595:SF57">
    <property type="entry name" value="OS04G0481900 PROTEIN"/>
    <property type="match status" value="1"/>
</dbReference>
<comment type="pathway">
    <text evidence="2">Secondary metabolite biosynthesis.</text>
</comment>
<evidence type="ECO:0000256" key="7">
    <source>
        <dbReference type="ARBA" id="ARBA00023136"/>
    </source>
</evidence>
<reference evidence="9 10" key="1">
    <citation type="submission" date="2018-02" db="EMBL/GenBank/DDBJ databases">
        <title>The genomes of Aspergillus section Nigri reveals drivers in fungal speciation.</title>
        <authorList>
            <consortium name="DOE Joint Genome Institute"/>
            <person name="Vesth T.C."/>
            <person name="Nybo J."/>
            <person name="Theobald S."/>
            <person name="Brandl J."/>
            <person name="Frisvad J.C."/>
            <person name="Nielsen K.F."/>
            <person name="Lyhne E.K."/>
            <person name="Kogle M.E."/>
            <person name="Kuo A."/>
            <person name="Riley R."/>
            <person name="Clum A."/>
            <person name="Nolan M."/>
            <person name="Lipzen A."/>
            <person name="Salamov A."/>
            <person name="Henrissat B."/>
            <person name="Wiebenga A."/>
            <person name="De vries R.P."/>
            <person name="Grigoriev I.V."/>
            <person name="Mortensen U.H."/>
            <person name="Andersen M.R."/>
            <person name="Baker S.E."/>
        </authorList>
    </citation>
    <scope>NUCLEOTIDE SEQUENCE [LARGE SCALE GENOMIC DNA]</scope>
    <source>
        <strain evidence="9 10">CBS 121593</strain>
    </source>
</reference>
<dbReference type="STRING" id="1448316.A0A395GTU0"/>
<feature type="domain" description="Wax synthase" evidence="8">
    <location>
        <begin position="307"/>
        <end position="385"/>
    </location>
</feature>
<dbReference type="RefSeq" id="XP_025573319.1">
    <property type="nucleotide sequence ID" value="XM_025722785.1"/>
</dbReference>
<evidence type="ECO:0000313" key="9">
    <source>
        <dbReference type="EMBL" id="RAK98991.1"/>
    </source>
</evidence>
<dbReference type="GO" id="GO:0016020">
    <property type="term" value="C:membrane"/>
    <property type="evidence" value="ECO:0007669"/>
    <property type="project" value="UniProtKB-SubCell"/>
</dbReference>
<dbReference type="Pfam" id="PF13813">
    <property type="entry name" value="MBOAT_2"/>
    <property type="match status" value="1"/>
</dbReference>
<sequence length="522" mass="58067">MLGQLFSPLTTPLDCRQPMPGWFLPSFLATGSITCLLPTKSKWVRLAVGGPIFAGLLLYAPSFTTGEVSLDFVIGVFMSGAVIKWLDFAIFHNPERSFWRVADNRPRYKPGNPDLEAQKVIEAKPVSTVNPKVSSANQNARQTPEHLFLVKAKGNESPVAPVTVAAPKDVKITTATISVGPKEHASWLERLRWSVGLWLTTRGVGWNFKVSNVPEPVAPGYPRLKFLRHTIHRFLFSYLALDFVHACVRWYHLSKGGEMPDLFSEGLLTRSVVSWFGALETYNALQMPFYLFATLTTALGICRPEQWPNLMGSFSSHMWSVRQFWGKCWHGHLRRVVVEPSRLLVDFLQLPKGSLVRKYTQLFASFYISALTHHAGSYLVGRNTGGMYSLWLGQAAIIMLEDLVIHYGKRWGIKDTPYLQFLGKIWVCAWFCLPTNFPTGAGVVIHNGAGLDPAPFNFSTAAQFPASSWASKSLFSFAADRGAVFYLLSKALNILEATSWRDAVEAVAGATGALVWKYSQAA</sequence>
<dbReference type="GeneID" id="37227650"/>
<organism evidence="9 10">
    <name type="scientific">Aspergillus ibericus CBS 121593</name>
    <dbReference type="NCBI Taxonomy" id="1448316"/>
    <lineage>
        <taxon>Eukaryota</taxon>
        <taxon>Fungi</taxon>
        <taxon>Dikarya</taxon>
        <taxon>Ascomycota</taxon>
        <taxon>Pezizomycotina</taxon>
        <taxon>Eurotiomycetes</taxon>
        <taxon>Eurotiomycetidae</taxon>
        <taxon>Eurotiales</taxon>
        <taxon>Aspergillaceae</taxon>
        <taxon>Aspergillus</taxon>
        <taxon>Aspergillus subgen. Circumdati</taxon>
    </lineage>
</organism>
<dbReference type="InterPro" id="IPR032805">
    <property type="entry name" value="Wax_synthase_dom"/>
</dbReference>
<keyword evidence="7" id="KW-0472">Membrane</keyword>
<evidence type="ECO:0000256" key="3">
    <source>
        <dbReference type="ARBA" id="ARBA00007282"/>
    </source>
</evidence>
<gene>
    <name evidence="9" type="ORF">BO80DRAFT_466445</name>
</gene>
<proteinExistence type="inferred from homology"/>
<evidence type="ECO:0000259" key="8">
    <source>
        <dbReference type="Pfam" id="PF13813"/>
    </source>
</evidence>
<keyword evidence="6" id="KW-1133">Transmembrane helix</keyword>
<evidence type="ECO:0000256" key="4">
    <source>
        <dbReference type="ARBA" id="ARBA00022679"/>
    </source>
</evidence>
<dbReference type="Proteomes" id="UP000249402">
    <property type="component" value="Unassembled WGS sequence"/>
</dbReference>
<comment type="subcellular location">
    <subcellularLocation>
        <location evidence="1">Membrane</location>
        <topology evidence="1">Multi-pass membrane protein</topology>
    </subcellularLocation>
</comment>
<comment type="similarity">
    <text evidence="3">Belongs to the wax synthase family.</text>
</comment>
<evidence type="ECO:0000256" key="5">
    <source>
        <dbReference type="ARBA" id="ARBA00022692"/>
    </source>
</evidence>
<dbReference type="VEuPathDB" id="FungiDB:BO80DRAFT_466445"/>
<protein>
    <recommendedName>
        <fullName evidence="8">Wax synthase domain-containing protein</fullName>
    </recommendedName>
</protein>
<dbReference type="InterPro" id="IPR044851">
    <property type="entry name" value="Wax_synthase"/>
</dbReference>
<dbReference type="GO" id="GO:0008374">
    <property type="term" value="F:O-acyltransferase activity"/>
    <property type="evidence" value="ECO:0007669"/>
    <property type="project" value="InterPro"/>
</dbReference>
<dbReference type="EMBL" id="KZ824449">
    <property type="protein sequence ID" value="RAK98991.1"/>
    <property type="molecule type" value="Genomic_DNA"/>
</dbReference>
<dbReference type="OrthoDB" id="1077582at2759"/>
<evidence type="ECO:0000256" key="6">
    <source>
        <dbReference type="ARBA" id="ARBA00022989"/>
    </source>
</evidence>
<evidence type="ECO:0000313" key="10">
    <source>
        <dbReference type="Proteomes" id="UP000249402"/>
    </source>
</evidence>